<dbReference type="RefSeq" id="XP_044551923.1">
    <property type="nucleotide sequence ID" value="XM_044697816.1"/>
</dbReference>
<name>A0AA88GT68_NAELO</name>
<organism evidence="3 4">
    <name type="scientific">Naegleria lovaniensis</name>
    <name type="common">Amoeba</name>
    <dbReference type="NCBI Taxonomy" id="51637"/>
    <lineage>
        <taxon>Eukaryota</taxon>
        <taxon>Discoba</taxon>
        <taxon>Heterolobosea</taxon>
        <taxon>Tetramitia</taxon>
        <taxon>Eutetramitia</taxon>
        <taxon>Vahlkampfiidae</taxon>
        <taxon>Naegleria</taxon>
    </lineage>
</organism>
<dbReference type="AlphaFoldDB" id="A0AA88GT68"/>
<dbReference type="SUPFAM" id="SSF48097">
    <property type="entry name" value="Regulator of G-protein signaling, RGS"/>
    <property type="match status" value="1"/>
</dbReference>
<dbReference type="InterPro" id="IPR044926">
    <property type="entry name" value="RGS_subdomain_2"/>
</dbReference>
<feature type="region of interest" description="Disordered" evidence="1">
    <location>
        <begin position="149"/>
        <end position="168"/>
    </location>
</feature>
<dbReference type="Gene3D" id="1.10.167.10">
    <property type="entry name" value="Regulator of G-protein Signalling 4, domain 2"/>
    <property type="match status" value="1"/>
</dbReference>
<dbReference type="PROSITE" id="PS50132">
    <property type="entry name" value="RGS"/>
    <property type="match status" value="1"/>
</dbReference>
<accession>A0AA88GT68</accession>
<comment type="caution">
    <text evidence="3">The sequence shown here is derived from an EMBL/GenBank/DDBJ whole genome shotgun (WGS) entry which is preliminary data.</text>
</comment>
<dbReference type="EMBL" id="PYSW02000011">
    <property type="protein sequence ID" value="KAG2387931.1"/>
    <property type="molecule type" value="Genomic_DNA"/>
</dbReference>
<proteinExistence type="predicted"/>
<evidence type="ECO:0000313" key="4">
    <source>
        <dbReference type="Proteomes" id="UP000816034"/>
    </source>
</evidence>
<dbReference type="GeneID" id="68093237"/>
<gene>
    <name evidence="3" type="ORF">C9374_000781</name>
</gene>
<sequence length="637" mass="73255">MKLTGPLMLLNPLLSPRTSLLKKENSMMRMTETQSPAMTAKSSPTHSEHDPRENGMLFAHSARFEQVLVDEESRKLFLEFLKFHQTEESLLFLNDLEVYQHEYEQMIFHSFCDSTSRDLNQVKSRIRSSSLKATRNSIRLHRLSISSNSSVDSLSSSCSKSSHSTTSSTLFTDSVQSSQSVNTHSSAFLEADTITSIDIQVPPTNFSPITQNKRKSIKRQSKRIFKEVKHLFERLQKLIENYINTGSRYELNIGSHQLVVLELFSKVCESFTDLSHEMNLIECTSSILLQQMDPQLLFGKLVQIVHQDLKSELFPRFVRSELFFNFVQEKGHEYFARHVSHPYSTTTLPLFVDARSDVISEEVLDFGLRMAQEDQTLWKLIHEKEMKNDRVRMSLFTSKRASSMIEMQGSTTRATKRSMKFLKCDLYIPQPFESVVRTWTSFMDRDEEIILRDYIRPMNADLKFQREEDMDILSPGSPILPSTSGCISPLCIQQCHINMDVHIPCVKNRSFPVVATSIGDGQTIAMFAFRSKDCSDQLSSCFMPCLGFFIFYKMGENITRVCHLLSADFSLPFMNSDLLYEAFWKARCSKLARELLSESENNSQQDSLRFLQTMRENAKTFPNMPLPSTIFACSDHK</sequence>
<dbReference type="SMART" id="SM00315">
    <property type="entry name" value="RGS"/>
    <property type="match status" value="1"/>
</dbReference>
<feature type="region of interest" description="Disordered" evidence="1">
    <location>
        <begin position="28"/>
        <end position="52"/>
    </location>
</feature>
<feature type="compositionally biased region" description="Polar residues" evidence="1">
    <location>
        <begin position="31"/>
        <end position="45"/>
    </location>
</feature>
<protein>
    <recommendedName>
        <fullName evidence="2">RGS domain-containing protein</fullName>
    </recommendedName>
</protein>
<feature type="domain" description="RGS" evidence="2">
    <location>
        <begin position="63"/>
        <end position="327"/>
    </location>
</feature>
<evidence type="ECO:0000313" key="3">
    <source>
        <dbReference type="EMBL" id="KAG2387931.1"/>
    </source>
</evidence>
<evidence type="ECO:0000259" key="2">
    <source>
        <dbReference type="PROSITE" id="PS50132"/>
    </source>
</evidence>
<evidence type="ECO:0000256" key="1">
    <source>
        <dbReference type="SAM" id="MobiDB-lite"/>
    </source>
</evidence>
<dbReference type="InterPro" id="IPR016137">
    <property type="entry name" value="RGS"/>
</dbReference>
<keyword evidence="4" id="KW-1185">Reference proteome</keyword>
<reference evidence="3 4" key="1">
    <citation type="journal article" date="2018" name="BMC Genomics">
        <title>The genome of Naegleria lovaniensis, the basis for a comparative approach to unravel pathogenicity factors of the human pathogenic amoeba N. fowleri.</title>
        <authorList>
            <person name="Liechti N."/>
            <person name="Schurch N."/>
            <person name="Bruggmann R."/>
            <person name="Wittwer M."/>
        </authorList>
    </citation>
    <scope>NUCLEOTIDE SEQUENCE [LARGE SCALE GENOMIC DNA]</scope>
    <source>
        <strain evidence="3 4">ATCC 30569</strain>
    </source>
</reference>
<dbReference type="InterPro" id="IPR036305">
    <property type="entry name" value="RGS_sf"/>
</dbReference>
<dbReference type="Proteomes" id="UP000816034">
    <property type="component" value="Unassembled WGS sequence"/>
</dbReference>